<dbReference type="SUPFAM" id="SSF50891">
    <property type="entry name" value="Cyclophilin-like"/>
    <property type="match status" value="1"/>
</dbReference>
<dbReference type="SMART" id="SM00797">
    <property type="entry name" value="AHS2"/>
    <property type="match status" value="1"/>
</dbReference>
<organism evidence="5 6">
    <name type="scientific">Natrinema versiforme</name>
    <dbReference type="NCBI Taxonomy" id="88724"/>
    <lineage>
        <taxon>Archaea</taxon>
        <taxon>Methanobacteriati</taxon>
        <taxon>Methanobacteriota</taxon>
        <taxon>Stenosarchaea group</taxon>
        <taxon>Halobacteria</taxon>
        <taxon>Halobacteriales</taxon>
        <taxon>Natrialbaceae</taxon>
        <taxon>Natrinema</taxon>
    </lineage>
</organism>
<proteinExistence type="predicted"/>
<keyword evidence="2" id="KW-0378">Hydrolase</keyword>
<dbReference type="PANTHER" id="PTHR43309">
    <property type="entry name" value="5-OXOPROLINASE SUBUNIT C"/>
    <property type="match status" value="1"/>
</dbReference>
<protein>
    <submittedName>
        <fullName evidence="5">Biotin-dependent carboxyltransferase</fullName>
    </submittedName>
</protein>
<dbReference type="OrthoDB" id="85703at2157"/>
<dbReference type="Proteomes" id="UP000302218">
    <property type="component" value="Chromosome"/>
</dbReference>
<keyword evidence="5" id="KW-0808">Transferase</keyword>
<dbReference type="Pfam" id="PF02626">
    <property type="entry name" value="CT_A_B"/>
    <property type="match status" value="1"/>
</dbReference>
<name>A0A4P8WJ08_9EURY</name>
<evidence type="ECO:0000313" key="6">
    <source>
        <dbReference type="Proteomes" id="UP000302218"/>
    </source>
</evidence>
<keyword evidence="3" id="KW-0067">ATP-binding</keyword>
<accession>A0A4P8WJ08</accession>
<evidence type="ECO:0000313" key="5">
    <source>
        <dbReference type="EMBL" id="QCS41881.1"/>
    </source>
</evidence>
<dbReference type="NCBIfam" id="TIGR00724">
    <property type="entry name" value="urea_amlyse_rel"/>
    <property type="match status" value="1"/>
</dbReference>
<dbReference type="GO" id="GO:0005524">
    <property type="term" value="F:ATP binding"/>
    <property type="evidence" value="ECO:0007669"/>
    <property type="project" value="UniProtKB-KW"/>
</dbReference>
<dbReference type="GO" id="GO:0016787">
    <property type="term" value="F:hydrolase activity"/>
    <property type="evidence" value="ECO:0007669"/>
    <property type="project" value="UniProtKB-KW"/>
</dbReference>
<evidence type="ECO:0000256" key="2">
    <source>
        <dbReference type="ARBA" id="ARBA00022801"/>
    </source>
</evidence>
<dbReference type="GeneID" id="40264754"/>
<dbReference type="Gene3D" id="2.40.100.10">
    <property type="entry name" value="Cyclophilin-like"/>
    <property type="match status" value="1"/>
</dbReference>
<dbReference type="KEGG" id="nvr:FEJ81_05740"/>
<reference evidence="6" key="1">
    <citation type="submission" date="2019-05" db="EMBL/GenBank/DDBJ databases">
        <title>Genome sequence and methylation pattern of the halophilic Archaeon Natrinema versiforme BOL5-4.</title>
        <authorList>
            <person name="DasSarma P."/>
            <person name="Anton B.P."/>
            <person name="DasSarma S.L."/>
            <person name="Martinez F.L."/>
            <person name="Guzman D."/>
            <person name="Roberts R.J."/>
            <person name="DasSarma S."/>
        </authorList>
    </citation>
    <scope>NUCLEOTIDE SEQUENCE [LARGE SCALE GENOMIC DNA]</scope>
    <source>
        <strain evidence="6">BOL5-4</strain>
    </source>
</reference>
<dbReference type="PANTHER" id="PTHR43309:SF3">
    <property type="entry name" value="5-OXOPROLINASE SUBUNIT C"/>
    <property type="match status" value="1"/>
</dbReference>
<evidence type="ECO:0000256" key="3">
    <source>
        <dbReference type="ARBA" id="ARBA00022840"/>
    </source>
</evidence>
<keyword evidence="1" id="KW-0547">Nucleotide-binding</keyword>
<feature type="domain" description="Carboxyltransferase" evidence="4">
    <location>
        <begin position="23"/>
        <end position="314"/>
    </location>
</feature>
<dbReference type="InterPro" id="IPR029000">
    <property type="entry name" value="Cyclophilin-like_dom_sf"/>
</dbReference>
<dbReference type="InterPro" id="IPR052708">
    <property type="entry name" value="PxpC"/>
</dbReference>
<sequence>MIEIEAGGIASTVQDLGRTGHYHIGMPPSGAMDRYAHTVANYLVGNDTDAATVEMTYQGITATFRDDAVIAITGADMSPSLNGDPIDTWETVAVDAGDELELAFATEGARAYLAVAGGIDVPEVMDSRSTYTLVGIGGHEGRGLEEGDRLPIGDAPAERRELVGTRIDDEDVPDYANEDTVRIVLGLTSYRLTEEAKETLCESEWTVSSEADRVGYRLEGPDLEFEEREQPFGAGTDPSNVVDLGYPIGSIQVPQQPIVLMQDAVTGGGYATVGTVISADRGLLAQRQTHKSVSFESVDVDEAIDARRDQNARLEAIRADIEGEN</sequence>
<dbReference type="InterPro" id="IPR003778">
    <property type="entry name" value="CT_A_B"/>
</dbReference>
<evidence type="ECO:0000256" key="1">
    <source>
        <dbReference type="ARBA" id="ARBA00022741"/>
    </source>
</evidence>
<dbReference type="EMBL" id="CP040330">
    <property type="protein sequence ID" value="QCS41881.1"/>
    <property type="molecule type" value="Genomic_DNA"/>
</dbReference>
<dbReference type="RefSeq" id="WP_138244378.1">
    <property type="nucleotide sequence ID" value="NZ_CP040330.1"/>
</dbReference>
<gene>
    <name evidence="5" type="ORF">FEJ81_05740</name>
</gene>
<evidence type="ECO:0000259" key="4">
    <source>
        <dbReference type="SMART" id="SM00797"/>
    </source>
</evidence>
<dbReference type="AlphaFoldDB" id="A0A4P8WJ08"/>
<dbReference type="GO" id="GO:0016740">
    <property type="term" value="F:transferase activity"/>
    <property type="evidence" value="ECO:0007669"/>
    <property type="project" value="UniProtKB-KW"/>
</dbReference>